<sequence length="34" mass="3940">MLEDIVARMLVIAQVSFLESRTIFSLNIVRLLFT</sequence>
<reference evidence="2" key="3">
    <citation type="submission" date="2024-03" db="EMBL/GenBank/DDBJ databases">
        <title>The Genome Sequence of Enterococcus sp. DIV0242b.</title>
        <authorList>
            <consortium name="The Broad Institute Genomics Platform"/>
            <consortium name="The Broad Institute Microbial Omics Core"/>
            <consortium name="The Broad Institute Genomic Center for Infectious Diseases"/>
            <person name="Earl A."/>
            <person name="Manson A."/>
            <person name="Gilmore M."/>
            <person name="Schwartman J."/>
            <person name="Shea T."/>
            <person name="Abouelleil A."/>
            <person name="Cao P."/>
            <person name="Chapman S."/>
            <person name="Cusick C."/>
            <person name="Young S."/>
            <person name="Neafsey D."/>
            <person name="Nusbaum C."/>
            <person name="Birren B."/>
        </authorList>
    </citation>
    <scope>NUCLEOTIDE SEQUENCE</scope>
    <source>
        <strain evidence="2">9E7_DIV0242</strain>
    </source>
</reference>
<proteinExistence type="predicted"/>
<dbReference type="EMBL" id="CP147247">
    <property type="protein sequence ID" value="WYJ92063.1"/>
    <property type="molecule type" value="Genomic_DNA"/>
</dbReference>
<reference evidence="2" key="2">
    <citation type="submission" date="2017-05" db="EMBL/GenBank/DDBJ databases">
        <authorList>
            <consortium name="The Broad Institute Genomics Platform"/>
            <consortium name="The Broad Institute Genomic Center for Infectious Diseases"/>
            <person name="Earl A."/>
            <person name="Manson A."/>
            <person name="Schwartman J."/>
            <person name="Gilmore M."/>
            <person name="Abouelleil A."/>
            <person name="Cao P."/>
            <person name="Chapman S."/>
            <person name="Cusick C."/>
            <person name="Shea T."/>
            <person name="Young S."/>
            <person name="Neafsey D."/>
            <person name="Nusbaum C."/>
            <person name="Birren B."/>
        </authorList>
    </citation>
    <scope>NUCLEOTIDE SEQUENCE</scope>
    <source>
        <strain evidence="2">9E7_DIV0242</strain>
    </source>
</reference>
<dbReference type="Proteomes" id="UP000195141">
    <property type="component" value="Chromosome"/>
</dbReference>
<name>A0A242K604_9ENTE</name>
<organism evidence="1">
    <name type="scientific">Candidatus Enterococcus clewellii</name>
    <dbReference type="NCBI Taxonomy" id="1834193"/>
    <lineage>
        <taxon>Bacteria</taxon>
        <taxon>Bacillati</taxon>
        <taxon>Bacillota</taxon>
        <taxon>Bacilli</taxon>
        <taxon>Lactobacillales</taxon>
        <taxon>Enterococcaceae</taxon>
        <taxon>Enterococcus</taxon>
    </lineage>
</organism>
<evidence type="ECO:0000313" key="2">
    <source>
        <dbReference type="EMBL" id="WYJ92063.1"/>
    </source>
</evidence>
<dbReference type="AlphaFoldDB" id="A0A242K604"/>
<protein>
    <submittedName>
        <fullName evidence="1">Uncharacterized protein</fullName>
    </submittedName>
</protein>
<evidence type="ECO:0000313" key="1">
    <source>
        <dbReference type="EMBL" id="OTP15748.1"/>
    </source>
</evidence>
<evidence type="ECO:0000313" key="3">
    <source>
        <dbReference type="Proteomes" id="UP000195141"/>
    </source>
</evidence>
<gene>
    <name evidence="1" type="ORF">A5888_001962</name>
    <name evidence="2" type="ORF">A5888_003836</name>
</gene>
<accession>A0A242K604</accession>
<dbReference type="EMBL" id="NGMM01000003">
    <property type="protein sequence ID" value="OTP15748.1"/>
    <property type="molecule type" value="Genomic_DNA"/>
</dbReference>
<reference evidence="1" key="1">
    <citation type="submission" date="2017-05" db="EMBL/GenBank/DDBJ databases">
        <title>The Genome Sequence of Enterococcus sp. 9E7_DIV0242.</title>
        <authorList>
            <consortium name="The Broad Institute Genomics Platform"/>
            <consortium name="The Broad Institute Genomic Center for Infectious Diseases"/>
            <person name="Earl A."/>
            <person name="Manson A."/>
            <person name="Schwartman J."/>
            <person name="Gilmore M."/>
            <person name="Abouelleil A."/>
            <person name="Cao P."/>
            <person name="Chapman S."/>
            <person name="Cusick C."/>
            <person name="Shea T."/>
            <person name="Young S."/>
            <person name="Neafsey D."/>
            <person name="Nusbaum C."/>
            <person name="Birren B."/>
        </authorList>
    </citation>
    <scope>NUCLEOTIDE SEQUENCE [LARGE SCALE GENOMIC DNA]</scope>
    <source>
        <strain evidence="1">9E7_DIV0242</strain>
    </source>
</reference>
<keyword evidence="3" id="KW-1185">Reference proteome</keyword>